<reference evidence="2" key="1">
    <citation type="journal article" date="2019" name="Int. J. Syst. Evol. Microbiol.">
        <title>The Global Catalogue of Microorganisms (GCM) 10K type strain sequencing project: providing services to taxonomists for standard genome sequencing and annotation.</title>
        <authorList>
            <consortium name="The Broad Institute Genomics Platform"/>
            <consortium name="The Broad Institute Genome Sequencing Center for Infectious Disease"/>
            <person name="Wu L."/>
            <person name="Ma J."/>
        </authorList>
    </citation>
    <scope>NUCLEOTIDE SEQUENCE [LARGE SCALE GENOMIC DNA]</scope>
    <source>
        <strain evidence="2">CCM 8691</strain>
    </source>
</reference>
<evidence type="ECO:0000313" key="1">
    <source>
        <dbReference type="EMBL" id="MFC4212708.1"/>
    </source>
</evidence>
<dbReference type="EMBL" id="JBHSBW010000013">
    <property type="protein sequence ID" value="MFC4212708.1"/>
    <property type="molecule type" value="Genomic_DNA"/>
</dbReference>
<protein>
    <recommendedName>
        <fullName evidence="3">Lipoprotein</fullName>
    </recommendedName>
</protein>
<dbReference type="Proteomes" id="UP001595789">
    <property type="component" value="Unassembled WGS sequence"/>
</dbReference>
<keyword evidence="2" id="KW-1185">Reference proteome</keyword>
<gene>
    <name evidence="1" type="ORF">ACFOWA_16050</name>
</gene>
<sequence>MMNKFPILKQKISFYSLTLCILLLSSCSETPEKFFDIAILNTNMINDFASPDLARHIDEETKEFPNIPSSKKKGNEAETVIHNKILYLEQSLEKVKKLSPSGDDEEEIKKLSLQLYEMVIPVYKNEYLKYARICDKHGSQTSKDEIIDKIDQQYGLRFEQNYNALMDKGKAYAKENNIQVNWGQ</sequence>
<evidence type="ECO:0008006" key="3">
    <source>
        <dbReference type="Google" id="ProtNLM"/>
    </source>
</evidence>
<evidence type="ECO:0000313" key="2">
    <source>
        <dbReference type="Proteomes" id="UP001595789"/>
    </source>
</evidence>
<dbReference type="PROSITE" id="PS51257">
    <property type="entry name" value="PROKAR_LIPOPROTEIN"/>
    <property type="match status" value="1"/>
</dbReference>
<organism evidence="1 2">
    <name type="scientific">Pedobacter lithocola</name>
    <dbReference type="NCBI Taxonomy" id="1908239"/>
    <lineage>
        <taxon>Bacteria</taxon>
        <taxon>Pseudomonadati</taxon>
        <taxon>Bacteroidota</taxon>
        <taxon>Sphingobacteriia</taxon>
        <taxon>Sphingobacteriales</taxon>
        <taxon>Sphingobacteriaceae</taxon>
        <taxon>Pedobacter</taxon>
    </lineage>
</organism>
<proteinExistence type="predicted"/>
<accession>A0ABV8PBZ8</accession>
<name>A0ABV8PBZ8_9SPHI</name>
<comment type="caution">
    <text evidence="1">The sequence shown here is derived from an EMBL/GenBank/DDBJ whole genome shotgun (WGS) entry which is preliminary data.</text>
</comment>
<dbReference type="RefSeq" id="WP_378986898.1">
    <property type="nucleotide sequence ID" value="NZ_JBHSBW010000013.1"/>
</dbReference>